<feature type="chain" id="PRO_5032694798" description="Glycosyl hydrolase family 13 catalytic domain-containing protein" evidence="2">
    <location>
        <begin position="23"/>
        <end position="544"/>
    </location>
</feature>
<dbReference type="InterPro" id="IPR006047">
    <property type="entry name" value="GH13_cat_dom"/>
</dbReference>
<keyword evidence="2" id="KW-0732">Signal</keyword>
<name>A0A7M1XI01_9SPIR</name>
<evidence type="ECO:0000313" key="5">
    <source>
        <dbReference type="Proteomes" id="UP000593591"/>
    </source>
</evidence>
<dbReference type="EMBL" id="CP031517">
    <property type="protein sequence ID" value="QOS38963.1"/>
    <property type="molecule type" value="Genomic_DNA"/>
</dbReference>
<dbReference type="PANTHER" id="PTHR10357:SF179">
    <property type="entry name" value="NEUTRAL AND BASIC AMINO ACID TRANSPORT PROTEIN RBAT"/>
    <property type="match status" value="1"/>
</dbReference>
<reference evidence="4 5" key="1">
    <citation type="submission" date="2018-08" db="EMBL/GenBank/DDBJ databases">
        <title>The first complete genome of Treponema rectale (CHPAT), a commensal spirochete of the bovine rectum.</title>
        <authorList>
            <person name="Staton G.J."/>
            <person name="Clegg S.R."/>
            <person name="Carter S.D."/>
            <person name="Radford A.D."/>
            <person name="Darby A."/>
            <person name="Hall N."/>
            <person name="Birtles R.J."/>
            <person name="Evans N.J."/>
        </authorList>
    </citation>
    <scope>NUCLEOTIDE SEQUENCE [LARGE SCALE GENOMIC DNA]</scope>
    <source>
        <strain evidence="4 5">CHPA</strain>
    </source>
</reference>
<dbReference type="InterPro" id="IPR017853">
    <property type="entry name" value="GH"/>
</dbReference>
<dbReference type="SMART" id="SM00642">
    <property type="entry name" value="Aamy"/>
    <property type="match status" value="1"/>
</dbReference>
<evidence type="ECO:0000256" key="1">
    <source>
        <dbReference type="ARBA" id="ARBA00008061"/>
    </source>
</evidence>
<dbReference type="Pfam" id="PF00128">
    <property type="entry name" value="Alpha-amylase"/>
    <property type="match status" value="1"/>
</dbReference>
<dbReference type="SUPFAM" id="SSF51445">
    <property type="entry name" value="(Trans)glycosidases"/>
    <property type="match status" value="1"/>
</dbReference>
<comment type="similarity">
    <text evidence="1">Belongs to the glycosyl hydrolase 13 family.</text>
</comment>
<dbReference type="InterPro" id="IPR045857">
    <property type="entry name" value="O16G_dom_2"/>
</dbReference>
<accession>A0A7M1XI01</accession>
<dbReference type="PANTHER" id="PTHR10357">
    <property type="entry name" value="ALPHA-AMYLASE FAMILY MEMBER"/>
    <property type="match status" value="1"/>
</dbReference>
<dbReference type="AlphaFoldDB" id="A0A7M1XI01"/>
<proteinExistence type="inferred from homology"/>
<dbReference type="KEGG" id="trc:DYE49_00220"/>
<dbReference type="GO" id="GO:0009313">
    <property type="term" value="P:oligosaccharide catabolic process"/>
    <property type="evidence" value="ECO:0007669"/>
    <property type="project" value="TreeGrafter"/>
</dbReference>
<evidence type="ECO:0000313" key="4">
    <source>
        <dbReference type="EMBL" id="QOS38963.1"/>
    </source>
</evidence>
<dbReference type="PROSITE" id="PS51257">
    <property type="entry name" value="PROKAR_LIPOPROTEIN"/>
    <property type="match status" value="1"/>
</dbReference>
<dbReference type="Gene3D" id="3.90.400.10">
    <property type="entry name" value="Oligo-1,6-glucosidase, Domain 2"/>
    <property type="match status" value="1"/>
</dbReference>
<sequence length="544" mass="62085">MKKIPVITLLMTCLLFSCGNTSSLLSSTSESSIQGDKVYQENILDDDYRNFYEIFVYSFADSNHDGIGDLKGITDKLDYLRDIGYTGIWLTPIFKSNSYHKYDTIDYFSIASDFGSLDDLKALVSKAHQLGMKVILDGVFNHTSSYSKVYEKALIAHRKLLNGETLSQEETNLESLYVFVDKEEDKLNGHKYSKAGANPFYYECNFSDDMPELDFNSPYTYTYIQSIVDYYMNPEIGIDGFRLDAVAYYDLNNTTKNVAILNQIAKMIHDHDGYVVGECWTNAMTIAQYYQSEIDSYFWFPGHGSDGYMNKSLGFQGTNKGYYLTGMRNMIESAAGHVPAPFLANHDTPRMSKAGSMSATKFLLGLRDLQNGCSFNYYGEEIGMSSSEQPSNTSYLDSAYRTHYYWDDETHEYETDNPPNAPKQKEYYPDSKTQLADKNSILSYQKKVLNLRNAFPLIARGEISLTFEDEMMNESEETCLLAFDKTYQNESMKFLFNFSALEEYEYDMKGYSLVSVLRGDENNKETIKEGKITLPPYSIAVLNK</sequence>
<feature type="signal peptide" evidence="2">
    <location>
        <begin position="1"/>
        <end position="22"/>
    </location>
</feature>
<feature type="domain" description="Glycosyl hydrolase family 13 catalytic" evidence="3">
    <location>
        <begin position="53"/>
        <end position="438"/>
    </location>
</feature>
<evidence type="ECO:0000259" key="3">
    <source>
        <dbReference type="SMART" id="SM00642"/>
    </source>
</evidence>
<organism evidence="4 5">
    <name type="scientific">Treponema rectale</name>
    <dbReference type="NCBI Taxonomy" id="744512"/>
    <lineage>
        <taxon>Bacteria</taxon>
        <taxon>Pseudomonadati</taxon>
        <taxon>Spirochaetota</taxon>
        <taxon>Spirochaetia</taxon>
        <taxon>Spirochaetales</taxon>
        <taxon>Treponemataceae</taxon>
        <taxon>Treponema</taxon>
    </lineage>
</organism>
<evidence type="ECO:0000256" key="2">
    <source>
        <dbReference type="SAM" id="SignalP"/>
    </source>
</evidence>
<gene>
    <name evidence="4" type="ORF">DYE49_00220</name>
</gene>
<dbReference type="Proteomes" id="UP000593591">
    <property type="component" value="Chromosome"/>
</dbReference>
<dbReference type="Gene3D" id="3.20.20.80">
    <property type="entry name" value="Glycosidases"/>
    <property type="match status" value="1"/>
</dbReference>
<dbReference type="GO" id="GO:0004556">
    <property type="term" value="F:alpha-amylase activity"/>
    <property type="evidence" value="ECO:0007669"/>
    <property type="project" value="TreeGrafter"/>
</dbReference>
<protein>
    <recommendedName>
        <fullName evidence="3">Glycosyl hydrolase family 13 catalytic domain-containing protein</fullName>
    </recommendedName>
</protein>